<comment type="caution">
    <text evidence="3">The sequence shown here is derived from an EMBL/GenBank/DDBJ whole genome shotgun (WGS) entry which is preliminary data.</text>
</comment>
<protein>
    <submittedName>
        <fullName evidence="3">Uncharacterized protein</fullName>
    </submittedName>
</protein>
<accession>A0AAW0CQ29</accession>
<dbReference type="Proteomes" id="UP001383192">
    <property type="component" value="Unassembled WGS sequence"/>
</dbReference>
<feature type="transmembrane region" description="Helical" evidence="2">
    <location>
        <begin position="173"/>
        <end position="193"/>
    </location>
</feature>
<feature type="compositionally biased region" description="Basic and acidic residues" evidence="1">
    <location>
        <begin position="312"/>
        <end position="326"/>
    </location>
</feature>
<feature type="transmembrane region" description="Helical" evidence="2">
    <location>
        <begin position="134"/>
        <end position="153"/>
    </location>
</feature>
<evidence type="ECO:0000313" key="4">
    <source>
        <dbReference type="Proteomes" id="UP001383192"/>
    </source>
</evidence>
<dbReference type="AlphaFoldDB" id="A0AAW0CQ29"/>
<feature type="transmembrane region" description="Helical" evidence="2">
    <location>
        <begin position="213"/>
        <end position="234"/>
    </location>
</feature>
<evidence type="ECO:0000313" key="3">
    <source>
        <dbReference type="EMBL" id="KAK7040689.1"/>
    </source>
</evidence>
<dbReference type="EMBL" id="JAYKXP010000036">
    <property type="protein sequence ID" value="KAK7040689.1"/>
    <property type="molecule type" value="Genomic_DNA"/>
</dbReference>
<organism evidence="3 4">
    <name type="scientific">Paramarasmius palmivorus</name>
    <dbReference type="NCBI Taxonomy" id="297713"/>
    <lineage>
        <taxon>Eukaryota</taxon>
        <taxon>Fungi</taxon>
        <taxon>Dikarya</taxon>
        <taxon>Basidiomycota</taxon>
        <taxon>Agaricomycotina</taxon>
        <taxon>Agaricomycetes</taxon>
        <taxon>Agaricomycetidae</taxon>
        <taxon>Agaricales</taxon>
        <taxon>Marasmiineae</taxon>
        <taxon>Marasmiaceae</taxon>
        <taxon>Paramarasmius</taxon>
    </lineage>
</organism>
<evidence type="ECO:0000256" key="1">
    <source>
        <dbReference type="SAM" id="MobiDB-lite"/>
    </source>
</evidence>
<feature type="transmembrane region" description="Helical" evidence="2">
    <location>
        <begin position="12"/>
        <end position="34"/>
    </location>
</feature>
<name>A0AAW0CQ29_9AGAR</name>
<keyword evidence="2" id="KW-0472">Membrane</keyword>
<reference evidence="3 4" key="1">
    <citation type="submission" date="2024-01" db="EMBL/GenBank/DDBJ databases">
        <title>A draft genome for a cacao thread blight-causing isolate of Paramarasmius palmivorus.</title>
        <authorList>
            <person name="Baruah I.K."/>
            <person name="Bukari Y."/>
            <person name="Amoako-Attah I."/>
            <person name="Meinhardt L.W."/>
            <person name="Bailey B.A."/>
            <person name="Cohen S.P."/>
        </authorList>
    </citation>
    <scope>NUCLEOTIDE SEQUENCE [LARGE SCALE GENOMIC DNA]</scope>
    <source>
        <strain evidence="3 4">GH-12</strain>
    </source>
</reference>
<gene>
    <name evidence="3" type="ORF">VNI00_009595</name>
</gene>
<keyword evidence="4" id="KW-1185">Reference proteome</keyword>
<feature type="transmembrane region" description="Helical" evidence="2">
    <location>
        <begin position="101"/>
        <end position="122"/>
    </location>
</feature>
<feature type="region of interest" description="Disordered" evidence="1">
    <location>
        <begin position="312"/>
        <end position="358"/>
    </location>
</feature>
<proteinExistence type="predicted"/>
<keyword evidence="2" id="KW-1133">Transmembrane helix</keyword>
<keyword evidence="2" id="KW-0812">Transmembrane</keyword>
<feature type="transmembrane region" description="Helical" evidence="2">
    <location>
        <begin position="55"/>
        <end position="81"/>
    </location>
</feature>
<sequence>MPLDHVSLHLSNLISVALECGVYGASLPFFGYTLHELFRRDKEKGEKINKTLVSLALAFWLLSTITVVADTTNGILGFTTYFDVPEYLEQASRPGMTTSGLSYNCITILADAVVAYRCFVVWKSNWIVRVIPWVLWLVLIAASTWCWVMLFIMERQQGYTQIQLGALWQPTTAFFAASLAANFVSTGLLAYKIWRITGPLSSSKSVLRKFTRVVIDSGVIYTVFLIIAMIVFITGSNLQYVSTNIMSGVISIAFYLTIIRLQRSNRKRFSVKSAFDYKDTGLKGLSVPKTRTYGQSFGVAAQSLKVDADHEHKDLERGVNEQTREKEDDEILEVSEPSERTSEFTDSYWGSLSDSDKV</sequence>
<evidence type="ECO:0000256" key="2">
    <source>
        <dbReference type="SAM" id="Phobius"/>
    </source>
</evidence>
<feature type="transmembrane region" description="Helical" evidence="2">
    <location>
        <begin position="240"/>
        <end position="259"/>
    </location>
</feature>
<feature type="compositionally biased region" description="Polar residues" evidence="1">
    <location>
        <begin position="344"/>
        <end position="358"/>
    </location>
</feature>